<keyword evidence="2" id="KW-1185">Reference proteome</keyword>
<dbReference type="Proteomes" id="UP000305067">
    <property type="component" value="Unassembled WGS sequence"/>
</dbReference>
<reference evidence="1 2" key="1">
    <citation type="journal article" date="2019" name="Nat. Ecol. Evol.">
        <title>Megaphylogeny resolves global patterns of mushroom evolution.</title>
        <authorList>
            <person name="Varga T."/>
            <person name="Krizsan K."/>
            <person name="Foldi C."/>
            <person name="Dima B."/>
            <person name="Sanchez-Garcia M."/>
            <person name="Sanchez-Ramirez S."/>
            <person name="Szollosi G.J."/>
            <person name="Szarkandi J.G."/>
            <person name="Papp V."/>
            <person name="Albert L."/>
            <person name="Andreopoulos W."/>
            <person name="Angelini C."/>
            <person name="Antonin V."/>
            <person name="Barry K.W."/>
            <person name="Bougher N.L."/>
            <person name="Buchanan P."/>
            <person name="Buyck B."/>
            <person name="Bense V."/>
            <person name="Catcheside P."/>
            <person name="Chovatia M."/>
            <person name="Cooper J."/>
            <person name="Damon W."/>
            <person name="Desjardin D."/>
            <person name="Finy P."/>
            <person name="Geml J."/>
            <person name="Haridas S."/>
            <person name="Hughes K."/>
            <person name="Justo A."/>
            <person name="Karasinski D."/>
            <person name="Kautmanova I."/>
            <person name="Kiss B."/>
            <person name="Kocsube S."/>
            <person name="Kotiranta H."/>
            <person name="LaButti K.M."/>
            <person name="Lechner B.E."/>
            <person name="Liimatainen K."/>
            <person name="Lipzen A."/>
            <person name="Lukacs Z."/>
            <person name="Mihaltcheva S."/>
            <person name="Morgado L.N."/>
            <person name="Niskanen T."/>
            <person name="Noordeloos M.E."/>
            <person name="Ohm R.A."/>
            <person name="Ortiz-Santana B."/>
            <person name="Ovrebo C."/>
            <person name="Racz N."/>
            <person name="Riley R."/>
            <person name="Savchenko A."/>
            <person name="Shiryaev A."/>
            <person name="Soop K."/>
            <person name="Spirin V."/>
            <person name="Szebenyi C."/>
            <person name="Tomsovsky M."/>
            <person name="Tulloss R.E."/>
            <person name="Uehling J."/>
            <person name="Grigoriev I.V."/>
            <person name="Vagvolgyi C."/>
            <person name="Papp T."/>
            <person name="Martin F.M."/>
            <person name="Miettinen O."/>
            <person name="Hibbett D.S."/>
            <person name="Nagy L.G."/>
        </authorList>
    </citation>
    <scope>NUCLEOTIDE SEQUENCE [LARGE SCALE GENOMIC DNA]</scope>
    <source>
        <strain evidence="1 2">CBS 309.79</strain>
    </source>
</reference>
<organism evidence="1 2">
    <name type="scientific">Pterulicium gracile</name>
    <dbReference type="NCBI Taxonomy" id="1884261"/>
    <lineage>
        <taxon>Eukaryota</taxon>
        <taxon>Fungi</taxon>
        <taxon>Dikarya</taxon>
        <taxon>Basidiomycota</taxon>
        <taxon>Agaricomycotina</taxon>
        <taxon>Agaricomycetes</taxon>
        <taxon>Agaricomycetidae</taxon>
        <taxon>Agaricales</taxon>
        <taxon>Pleurotineae</taxon>
        <taxon>Pterulaceae</taxon>
        <taxon>Pterulicium</taxon>
    </lineage>
</organism>
<sequence length="185" mass="21545">MPCSSSDLSVNGQYSGQDTVRAFPRLTRFYSGVHIPSIFVRKNITYPIKNVLSLFSSGSGLRFIHLSSRTKLEASQISNAILISEPRLKQNFYFQNQSYVFVVCLPIIEKVHHQATPRKCVLLVYSPLVLTRRDMKRSRLRCTKCAEFHIRMLFREGRVQFCVLLLTMHETKYKEKEWIHVRVCS</sequence>
<name>A0A5C3QQ64_9AGAR</name>
<gene>
    <name evidence="1" type="ORF">BDV98DRAFT_427493</name>
</gene>
<accession>A0A5C3QQ64</accession>
<protein>
    <submittedName>
        <fullName evidence="1">Uncharacterized protein</fullName>
    </submittedName>
</protein>
<proteinExistence type="predicted"/>
<dbReference type="AlphaFoldDB" id="A0A5C3QQ64"/>
<evidence type="ECO:0000313" key="1">
    <source>
        <dbReference type="EMBL" id="TFL02439.1"/>
    </source>
</evidence>
<evidence type="ECO:0000313" key="2">
    <source>
        <dbReference type="Proteomes" id="UP000305067"/>
    </source>
</evidence>
<dbReference type="EMBL" id="ML178822">
    <property type="protein sequence ID" value="TFL02439.1"/>
    <property type="molecule type" value="Genomic_DNA"/>
</dbReference>